<dbReference type="Gene3D" id="1.20.5.1180">
    <property type="entry name" value="Geminin coiled-coil domain"/>
    <property type="match status" value="1"/>
</dbReference>
<reference evidence="2 3" key="1">
    <citation type="submission" date="2017-12" db="EMBL/GenBank/DDBJ databases">
        <title>Hemimetabolous genomes reveal molecular basis of termite eusociality.</title>
        <authorList>
            <person name="Harrison M.C."/>
            <person name="Jongepier E."/>
            <person name="Robertson H.M."/>
            <person name="Arning N."/>
            <person name="Bitard-Feildel T."/>
            <person name="Chao H."/>
            <person name="Childers C.P."/>
            <person name="Dinh H."/>
            <person name="Doddapaneni H."/>
            <person name="Dugan S."/>
            <person name="Gowin J."/>
            <person name="Greiner C."/>
            <person name="Han Y."/>
            <person name="Hu H."/>
            <person name="Hughes D.S.T."/>
            <person name="Huylmans A.-K."/>
            <person name="Kemena C."/>
            <person name="Kremer L.P.M."/>
            <person name="Lee S.L."/>
            <person name="Lopez-Ezquerra A."/>
            <person name="Mallet L."/>
            <person name="Monroy-Kuhn J.M."/>
            <person name="Moser A."/>
            <person name="Murali S.C."/>
            <person name="Muzny D.M."/>
            <person name="Otani S."/>
            <person name="Piulachs M.-D."/>
            <person name="Poelchau M."/>
            <person name="Qu J."/>
            <person name="Schaub F."/>
            <person name="Wada-Katsumata A."/>
            <person name="Worley K.C."/>
            <person name="Xie Q."/>
            <person name="Ylla G."/>
            <person name="Poulsen M."/>
            <person name="Gibbs R.A."/>
            <person name="Schal C."/>
            <person name="Richards S."/>
            <person name="Belles X."/>
            <person name="Korb J."/>
            <person name="Bornberg-Bauer E."/>
        </authorList>
    </citation>
    <scope>NUCLEOTIDE SEQUENCE [LARGE SCALE GENOMIC DNA]</scope>
    <source>
        <tissue evidence="2">Whole body</tissue>
    </source>
</reference>
<keyword evidence="3" id="KW-1185">Reference proteome</keyword>
<dbReference type="Pfam" id="PF07412">
    <property type="entry name" value="Geminin"/>
    <property type="match status" value="1"/>
</dbReference>
<keyword evidence="1" id="KW-0175">Coiled coil</keyword>
<gene>
    <name evidence="2" type="ORF">B7P43_G08827</name>
</gene>
<comment type="caution">
    <text evidence="2">The sequence shown here is derived from an EMBL/GenBank/DDBJ whole genome shotgun (WGS) entry which is preliminary data.</text>
</comment>
<accession>A0A2J7RJL3</accession>
<evidence type="ECO:0000256" key="1">
    <source>
        <dbReference type="SAM" id="Coils"/>
    </source>
</evidence>
<dbReference type="OrthoDB" id="306876at2759"/>
<feature type="coiled-coil region" evidence="1">
    <location>
        <begin position="122"/>
        <end position="156"/>
    </location>
</feature>
<organism evidence="2 3">
    <name type="scientific">Cryptotermes secundus</name>
    <dbReference type="NCBI Taxonomy" id="105785"/>
    <lineage>
        <taxon>Eukaryota</taxon>
        <taxon>Metazoa</taxon>
        <taxon>Ecdysozoa</taxon>
        <taxon>Arthropoda</taxon>
        <taxon>Hexapoda</taxon>
        <taxon>Insecta</taxon>
        <taxon>Pterygota</taxon>
        <taxon>Neoptera</taxon>
        <taxon>Polyneoptera</taxon>
        <taxon>Dictyoptera</taxon>
        <taxon>Blattodea</taxon>
        <taxon>Blattoidea</taxon>
        <taxon>Termitoidae</taxon>
        <taxon>Kalotermitidae</taxon>
        <taxon>Cryptotermitinae</taxon>
        <taxon>Cryptotermes</taxon>
    </lineage>
</organism>
<proteinExistence type="predicted"/>
<dbReference type="InParanoid" id="A0A2J7RJL3"/>
<evidence type="ECO:0000313" key="2">
    <source>
        <dbReference type="EMBL" id="PNF41024.1"/>
    </source>
</evidence>
<dbReference type="FunCoup" id="A0A2J7RJL3">
    <property type="interactions" value="653"/>
</dbReference>
<dbReference type="Proteomes" id="UP000235965">
    <property type="component" value="Unassembled WGS sequence"/>
</dbReference>
<dbReference type="InterPro" id="IPR022786">
    <property type="entry name" value="Geminin/Multicilin"/>
</dbReference>
<dbReference type="STRING" id="105785.A0A2J7RJL3"/>
<name>A0A2J7RJL3_9NEOP</name>
<dbReference type="AlphaFoldDB" id="A0A2J7RJL3"/>
<dbReference type="GO" id="GO:0006275">
    <property type="term" value="P:regulation of DNA replication"/>
    <property type="evidence" value="ECO:0007669"/>
    <property type="project" value="InterPro"/>
</dbReference>
<dbReference type="EMBL" id="NEVH01002992">
    <property type="protein sequence ID" value="PNF41024.1"/>
    <property type="molecule type" value="Genomic_DNA"/>
</dbReference>
<sequence length="181" mass="20519">MKPECSMVSKEGKSSRLSLQVLQPAAGDKENLVGGGRQSVTNMKIGVKVGDECEKSNAVKEKIIEYTVTKGNLKKKKKVMHRSTQTDKEEYKPKIDIADLTSNEPPSENYWQLLAEKRRIALDECLQENRTLHERLQLLEEEKRVTEQMLEESRDLVEILKEIVAGEDQEAQNDSEAESSS</sequence>
<protein>
    <recommendedName>
        <fullName evidence="4">Geminin</fullName>
    </recommendedName>
</protein>
<evidence type="ECO:0008006" key="4">
    <source>
        <dbReference type="Google" id="ProtNLM"/>
    </source>
</evidence>
<dbReference type="SUPFAM" id="SSF111469">
    <property type="entry name" value="Geminin coiled-coil domain"/>
    <property type="match status" value="1"/>
</dbReference>
<evidence type="ECO:0000313" key="3">
    <source>
        <dbReference type="Proteomes" id="UP000235965"/>
    </source>
</evidence>